<name>A0A3B0RVQ3_9ZZZZ</name>
<dbReference type="AlphaFoldDB" id="A0A3B0RVQ3"/>
<gene>
    <name evidence="1" type="ORF">MNBD_ALPHA06-1040</name>
</gene>
<evidence type="ECO:0000313" key="1">
    <source>
        <dbReference type="EMBL" id="VAV88573.1"/>
    </source>
</evidence>
<reference evidence="1" key="1">
    <citation type="submission" date="2018-06" db="EMBL/GenBank/DDBJ databases">
        <authorList>
            <person name="Zhirakovskaya E."/>
        </authorList>
    </citation>
    <scope>NUCLEOTIDE SEQUENCE</scope>
</reference>
<organism evidence="1">
    <name type="scientific">hydrothermal vent metagenome</name>
    <dbReference type="NCBI Taxonomy" id="652676"/>
    <lineage>
        <taxon>unclassified sequences</taxon>
        <taxon>metagenomes</taxon>
        <taxon>ecological metagenomes</taxon>
    </lineage>
</organism>
<protein>
    <submittedName>
        <fullName evidence="1">Uncharacterized protein</fullName>
    </submittedName>
</protein>
<proteinExistence type="predicted"/>
<accession>A0A3B0RVQ3</accession>
<sequence>MTTECRNPAALNRADQKSTALDMILGAWDQALAKGCAPETIATSAIFAALADLIDVYGEDVVAEMTKRLPERVNRGEFSMREGPLN</sequence>
<dbReference type="EMBL" id="UOEE01000070">
    <property type="protein sequence ID" value="VAV88573.1"/>
    <property type="molecule type" value="Genomic_DNA"/>
</dbReference>